<reference evidence="2 3" key="1">
    <citation type="journal article" date="2018" name="PLoS Genet.">
        <title>Population sequencing reveals clonal diversity and ancestral inbreeding in the grapevine cultivar Chardonnay.</title>
        <authorList>
            <person name="Roach M.J."/>
            <person name="Johnson D.L."/>
            <person name="Bohlmann J."/>
            <person name="van Vuuren H.J."/>
            <person name="Jones S.J."/>
            <person name="Pretorius I.S."/>
            <person name="Schmidt S.A."/>
            <person name="Borneman A.R."/>
        </authorList>
    </citation>
    <scope>NUCLEOTIDE SEQUENCE [LARGE SCALE GENOMIC DNA]</scope>
    <source>
        <strain evidence="3">cv. Chardonnay</strain>
        <tissue evidence="2">Leaf</tissue>
    </source>
</reference>
<feature type="compositionally biased region" description="Basic and acidic residues" evidence="1">
    <location>
        <begin position="28"/>
        <end position="51"/>
    </location>
</feature>
<dbReference type="EMBL" id="QGNW01000012">
    <property type="protein sequence ID" value="RVX18063.1"/>
    <property type="molecule type" value="Genomic_DNA"/>
</dbReference>
<dbReference type="GO" id="GO:0016301">
    <property type="term" value="F:kinase activity"/>
    <property type="evidence" value="ECO:0007669"/>
    <property type="project" value="UniProtKB-KW"/>
</dbReference>
<dbReference type="AlphaFoldDB" id="A0A438KA45"/>
<gene>
    <name evidence="2" type="primary">SIS8_8</name>
    <name evidence="2" type="ORF">CK203_004290</name>
</gene>
<accession>A0A438KA45</accession>
<keyword evidence="2" id="KW-0808">Transferase</keyword>
<dbReference type="Proteomes" id="UP000288805">
    <property type="component" value="Unassembled WGS sequence"/>
</dbReference>
<comment type="caution">
    <text evidence="2">The sequence shown here is derived from an EMBL/GenBank/DDBJ whole genome shotgun (WGS) entry which is preliminary data.</text>
</comment>
<feature type="compositionally biased region" description="Polar residues" evidence="1">
    <location>
        <begin position="11"/>
        <end position="26"/>
    </location>
</feature>
<feature type="compositionally biased region" description="Polar residues" evidence="1">
    <location>
        <begin position="54"/>
        <end position="77"/>
    </location>
</feature>
<sequence length="233" mass="25919">MKNILKKLHIVSNQTEDVEGSTSSRGSKTHDGSSPDRLLHSRPHHNSEHKPFSGLSNWLNSVANRHSPSPPLSSNVTRVERSEPSDSMSSCGLDVVSDAVRRDSGSSNSRDPDIEEEYQIQLALELSAREDPEAVQIEAVKQISLGSCAPENTPAEIVAYRYWTHQAAGVNIIINFSRNVVESLINTDVHHLFYQWEGRTSGLNLLNLEDLGSDIHWGNCPAFKHLFKGWTEL</sequence>
<evidence type="ECO:0000313" key="2">
    <source>
        <dbReference type="EMBL" id="RVX18063.1"/>
    </source>
</evidence>
<evidence type="ECO:0000256" key="1">
    <source>
        <dbReference type="SAM" id="MobiDB-lite"/>
    </source>
</evidence>
<proteinExistence type="predicted"/>
<name>A0A438KA45_VITVI</name>
<protein>
    <submittedName>
        <fullName evidence="2">Putative serine/threonine-protein kinase SIS8</fullName>
    </submittedName>
</protein>
<evidence type="ECO:0000313" key="3">
    <source>
        <dbReference type="Proteomes" id="UP000288805"/>
    </source>
</evidence>
<feature type="region of interest" description="Disordered" evidence="1">
    <location>
        <begin position="1"/>
        <end position="115"/>
    </location>
</feature>
<keyword evidence="2" id="KW-0418">Kinase</keyword>
<organism evidence="2 3">
    <name type="scientific">Vitis vinifera</name>
    <name type="common">Grape</name>
    <dbReference type="NCBI Taxonomy" id="29760"/>
    <lineage>
        <taxon>Eukaryota</taxon>
        <taxon>Viridiplantae</taxon>
        <taxon>Streptophyta</taxon>
        <taxon>Embryophyta</taxon>
        <taxon>Tracheophyta</taxon>
        <taxon>Spermatophyta</taxon>
        <taxon>Magnoliopsida</taxon>
        <taxon>eudicotyledons</taxon>
        <taxon>Gunneridae</taxon>
        <taxon>Pentapetalae</taxon>
        <taxon>rosids</taxon>
        <taxon>Vitales</taxon>
        <taxon>Vitaceae</taxon>
        <taxon>Viteae</taxon>
        <taxon>Vitis</taxon>
    </lineage>
</organism>